<dbReference type="EnsemblProtists" id="EKX52492">
    <property type="protein sequence ID" value="EKX52492"/>
    <property type="gene ID" value="GUITHDRAFT_150566"/>
</dbReference>
<feature type="repeat" description="ANK" evidence="3">
    <location>
        <begin position="62"/>
        <end position="94"/>
    </location>
</feature>
<dbReference type="OrthoDB" id="194358at2759"/>
<dbReference type="RefSeq" id="XP_005839472.1">
    <property type="nucleotide sequence ID" value="XM_005839415.1"/>
</dbReference>
<dbReference type="EMBL" id="JH992972">
    <property type="protein sequence ID" value="EKX52492.1"/>
    <property type="molecule type" value="Genomic_DNA"/>
</dbReference>
<evidence type="ECO:0000256" key="1">
    <source>
        <dbReference type="ARBA" id="ARBA00022737"/>
    </source>
</evidence>
<evidence type="ECO:0000256" key="2">
    <source>
        <dbReference type="ARBA" id="ARBA00023043"/>
    </source>
</evidence>
<dbReference type="HOGENOM" id="CLU_000134_18_1_1"/>
<dbReference type="PROSITE" id="PS50088">
    <property type="entry name" value="ANK_REPEAT"/>
    <property type="match status" value="3"/>
</dbReference>
<dbReference type="Gene3D" id="1.25.40.20">
    <property type="entry name" value="Ankyrin repeat-containing domain"/>
    <property type="match status" value="1"/>
</dbReference>
<feature type="repeat" description="ANK" evidence="3">
    <location>
        <begin position="95"/>
        <end position="127"/>
    </location>
</feature>
<dbReference type="InterPro" id="IPR002110">
    <property type="entry name" value="Ankyrin_rpt"/>
</dbReference>
<dbReference type="AlphaFoldDB" id="L1JVT0"/>
<proteinExistence type="predicted"/>
<dbReference type="KEGG" id="gtt:GUITHDRAFT_150566"/>
<reference evidence="6" key="2">
    <citation type="submission" date="2012-11" db="EMBL/GenBank/DDBJ databases">
        <authorList>
            <person name="Kuo A."/>
            <person name="Curtis B.A."/>
            <person name="Tanifuji G."/>
            <person name="Burki F."/>
            <person name="Gruber A."/>
            <person name="Irimia M."/>
            <person name="Maruyama S."/>
            <person name="Arias M.C."/>
            <person name="Ball S.G."/>
            <person name="Gile G.H."/>
            <person name="Hirakawa Y."/>
            <person name="Hopkins J.F."/>
            <person name="Rensing S.A."/>
            <person name="Schmutz J."/>
            <person name="Symeonidi A."/>
            <person name="Elias M."/>
            <person name="Eveleigh R.J."/>
            <person name="Herman E.K."/>
            <person name="Klute M.J."/>
            <person name="Nakayama T."/>
            <person name="Obornik M."/>
            <person name="Reyes-Prieto A."/>
            <person name="Armbrust E.V."/>
            <person name="Aves S.J."/>
            <person name="Beiko R.G."/>
            <person name="Coutinho P."/>
            <person name="Dacks J.B."/>
            <person name="Durnford D.G."/>
            <person name="Fast N.M."/>
            <person name="Green B.R."/>
            <person name="Grisdale C."/>
            <person name="Hempe F."/>
            <person name="Henrissat B."/>
            <person name="Hoppner M.P."/>
            <person name="Ishida K.-I."/>
            <person name="Kim E."/>
            <person name="Koreny L."/>
            <person name="Kroth P.G."/>
            <person name="Liu Y."/>
            <person name="Malik S.-B."/>
            <person name="Maier U.G."/>
            <person name="McRose D."/>
            <person name="Mock T."/>
            <person name="Neilson J.A."/>
            <person name="Onodera N.T."/>
            <person name="Poole A.M."/>
            <person name="Pritham E.J."/>
            <person name="Richards T.A."/>
            <person name="Rocap G."/>
            <person name="Roy S.W."/>
            <person name="Sarai C."/>
            <person name="Schaack S."/>
            <person name="Shirato S."/>
            <person name="Slamovits C.H."/>
            <person name="Spencer D.F."/>
            <person name="Suzuki S."/>
            <person name="Worden A.Z."/>
            <person name="Zauner S."/>
            <person name="Barry K."/>
            <person name="Bell C."/>
            <person name="Bharti A.K."/>
            <person name="Crow J.A."/>
            <person name="Grimwood J."/>
            <person name="Kramer R."/>
            <person name="Lindquist E."/>
            <person name="Lucas S."/>
            <person name="Salamov A."/>
            <person name="McFadden G.I."/>
            <person name="Lane C.E."/>
            <person name="Keeling P.J."/>
            <person name="Gray M.W."/>
            <person name="Grigoriev I.V."/>
            <person name="Archibald J.M."/>
        </authorList>
    </citation>
    <scope>NUCLEOTIDE SEQUENCE</scope>
    <source>
        <strain evidence="6">CCMP2712</strain>
    </source>
</reference>
<protein>
    <submittedName>
        <fullName evidence="4 5">Uncharacterized protein</fullName>
    </submittedName>
</protein>
<keyword evidence="6" id="KW-1185">Reference proteome</keyword>
<name>L1JVT0_GUITC</name>
<dbReference type="eggNOG" id="KOG0504">
    <property type="taxonomic scope" value="Eukaryota"/>
</dbReference>
<gene>
    <name evidence="4" type="ORF">GUITHDRAFT_150566</name>
</gene>
<dbReference type="SUPFAM" id="SSF48403">
    <property type="entry name" value="Ankyrin repeat"/>
    <property type="match status" value="1"/>
</dbReference>
<dbReference type="PANTHER" id="PTHR24173">
    <property type="entry name" value="ANKYRIN REPEAT CONTAINING"/>
    <property type="match status" value="1"/>
</dbReference>
<keyword evidence="2 3" id="KW-0040">ANK repeat</keyword>
<accession>L1JVT0</accession>
<dbReference type="OMA" id="CGIDESH"/>
<dbReference type="STRING" id="905079.L1JVT0"/>
<keyword evidence="1" id="KW-0677">Repeat</keyword>
<reference evidence="4 6" key="1">
    <citation type="journal article" date="2012" name="Nature">
        <title>Algal genomes reveal evolutionary mosaicism and the fate of nucleomorphs.</title>
        <authorList>
            <consortium name="DOE Joint Genome Institute"/>
            <person name="Curtis B.A."/>
            <person name="Tanifuji G."/>
            <person name="Burki F."/>
            <person name="Gruber A."/>
            <person name="Irimia M."/>
            <person name="Maruyama S."/>
            <person name="Arias M.C."/>
            <person name="Ball S.G."/>
            <person name="Gile G.H."/>
            <person name="Hirakawa Y."/>
            <person name="Hopkins J.F."/>
            <person name="Kuo A."/>
            <person name="Rensing S.A."/>
            <person name="Schmutz J."/>
            <person name="Symeonidi A."/>
            <person name="Elias M."/>
            <person name="Eveleigh R.J."/>
            <person name="Herman E.K."/>
            <person name="Klute M.J."/>
            <person name="Nakayama T."/>
            <person name="Obornik M."/>
            <person name="Reyes-Prieto A."/>
            <person name="Armbrust E.V."/>
            <person name="Aves S.J."/>
            <person name="Beiko R.G."/>
            <person name="Coutinho P."/>
            <person name="Dacks J.B."/>
            <person name="Durnford D.G."/>
            <person name="Fast N.M."/>
            <person name="Green B.R."/>
            <person name="Grisdale C.J."/>
            <person name="Hempel F."/>
            <person name="Henrissat B."/>
            <person name="Hoppner M.P."/>
            <person name="Ishida K."/>
            <person name="Kim E."/>
            <person name="Koreny L."/>
            <person name="Kroth P.G."/>
            <person name="Liu Y."/>
            <person name="Malik S.B."/>
            <person name="Maier U.G."/>
            <person name="McRose D."/>
            <person name="Mock T."/>
            <person name="Neilson J.A."/>
            <person name="Onodera N.T."/>
            <person name="Poole A.M."/>
            <person name="Pritham E.J."/>
            <person name="Richards T.A."/>
            <person name="Rocap G."/>
            <person name="Roy S.W."/>
            <person name="Sarai C."/>
            <person name="Schaack S."/>
            <person name="Shirato S."/>
            <person name="Slamovits C.H."/>
            <person name="Spencer D.F."/>
            <person name="Suzuki S."/>
            <person name="Worden A.Z."/>
            <person name="Zauner S."/>
            <person name="Barry K."/>
            <person name="Bell C."/>
            <person name="Bharti A.K."/>
            <person name="Crow J.A."/>
            <person name="Grimwood J."/>
            <person name="Kramer R."/>
            <person name="Lindquist E."/>
            <person name="Lucas S."/>
            <person name="Salamov A."/>
            <person name="McFadden G.I."/>
            <person name="Lane C.E."/>
            <person name="Keeling P.J."/>
            <person name="Gray M.W."/>
            <person name="Grigoriev I.V."/>
            <person name="Archibald J.M."/>
        </authorList>
    </citation>
    <scope>NUCLEOTIDE SEQUENCE</scope>
    <source>
        <strain evidence="4 6">CCMP2712</strain>
    </source>
</reference>
<evidence type="ECO:0000256" key="3">
    <source>
        <dbReference type="PROSITE-ProRule" id="PRU00023"/>
    </source>
</evidence>
<evidence type="ECO:0000313" key="4">
    <source>
        <dbReference type="EMBL" id="EKX52492.1"/>
    </source>
</evidence>
<dbReference type="PaxDb" id="55529-EKX52492"/>
<dbReference type="Pfam" id="PF12796">
    <property type="entry name" value="Ank_2"/>
    <property type="match status" value="1"/>
</dbReference>
<feature type="repeat" description="ANK" evidence="3">
    <location>
        <begin position="29"/>
        <end position="61"/>
    </location>
</feature>
<dbReference type="GeneID" id="17309230"/>
<dbReference type="Proteomes" id="UP000011087">
    <property type="component" value="Unassembled WGS sequence"/>
</dbReference>
<evidence type="ECO:0000313" key="6">
    <source>
        <dbReference type="Proteomes" id="UP000011087"/>
    </source>
</evidence>
<dbReference type="PANTHER" id="PTHR24173:SF74">
    <property type="entry name" value="ANKYRIN REPEAT DOMAIN-CONTAINING PROTEIN 16"/>
    <property type="match status" value="1"/>
</dbReference>
<organism evidence="4">
    <name type="scientific">Guillardia theta (strain CCMP2712)</name>
    <name type="common">Cryptophyte</name>
    <dbReference type="NCBI Taxonomy" id="905079"/>
    <lineage>
        <taxon>Eukaryota</taxon>
        <taxon>Cryptophyceae</taxon>
        <taxon>Pyrenomonadales</taxon>
        <taxon>Geminigeraceae</taxon>
        <taxon>Guillardia</taxon>
    </lineage>
</organism>
<evidence type="ECO:0000313" key="5">
    <source>
        <dbReference type="EnsemblProtists" id="EKX52492"/>
    </source>
</evidence>
<sequence>MVASYFGSSECIRPLIQAKCDVDEIIEESMTTALMFASRKGQLECVQELIGCNAKIDLANKLGVTALMETAKHGHEQCLALLLASKADVNKSDDKGFSALMHAAEKDNVDCVQLLLNHEASPKQRSLNGKTAETLAPPNSKSLRAIQIVSQASLGNSS</sequence>
<dbReference type="SMART" id="SM00248">
    <property type="entry name" value="ANK"/>
    <property type="match status" value="3"/>
</dbReference>
<dbReference type="InterPro" id="IPR036770">
    <property type="entry name" value="Ankyrin_rpt-contain_sf"/>
</dbReference>
<reference evidence="5" key="3">
    <citation type="submission" date="2015-06" db="UniProtKB">
        <authorList>
            <consortium name="EnsemblProtists"/>
        </authorList>
    </citation>
    <scope>IDENTIFICATION</scope>
</reference>